<dbReference type="EMBL" id="JBHFNS010000075">
    <property type="protein sequence ID" value="MFB2937541.1"/>
    <property type="molecule type" value="Genomic_DNA"/>
</dbReference>
<proteinExistence type="predicted"/>
<name>A0ABV4YFD0_9CYAN</name>
<evidence type="ECO:0000256" key="1">
    <source>
        <dbReference type="SAM" id="Phobius"/>
    </source>
</evidence>
<evidence type="ECO:0000313" key="3">
    <source>
        <dbReference type="Proteomes" id="UP001576776"/>
    </source>
</evidence>
<reference evidence="2 3" key="1">
    <citation type="submission" date="2024-09" db="EMBL/GenBank/DDBJ databases">
        <title>Floridaenema gen nov. (Aerosakkonemataceae, Aerosakkonematales ord. nov., Cyanobacteria) from benthic tropical and subtropical fresh waters, with the description of four new species.</title>
        <authorList>
            <person name="Moretto J.A."/>
            <person name="Berthold D.E."/>
            <person name="Lefler F.W."/>
            <person name="Huang I.-S."/>
            <person name="Laughinghouse H. IV."/>
        </authorList>
    </citation>
    <scope>NUCLEOTIDE SEQUENCE [LARGE SCALE GENOMIC DNA]</scope>
    <source>
        <strain evidence="2 3">BLCC-F154</strain>
    </source>
</reference>
<keyword evidence="1" id="KW-0472">Membrane</keyword>
<accession>A0ABV4YFD0</accession>
<keyword evidence="1" id="KW-0812">Transmembrane</keyword>
<organism evidence="2 3">
    <name type="scientific">Floridaenema fluviatile BLCC-F154</name>
    <dbReference type="NCBI Taxonomy" id="3153640"/>
    <lineage>
        <taxon>Bacteria</taxon>
        <taxon>Bacillati</taxon>
        <taxon>Cyanobacteriota</taxon>
        <taxon>Cyanophyceae</taxon>
        <taxon>Oscillatoriophycideae</taxon>
        <taxon>Aerosakkonematales</taxon>
        <taxon>Aerosakkonemataceae</taxon>
        <taxon>Floridanema</taxon>
        <taxon>Floridanema fluviatile</taxon>
    </lineage>
</organism>
<sequence length="72" mass="8138">MADSSDYAVAFNTEFDAPLVNQLLGEQRWLCAMRDFDWNYPNINAYGGYKLTDLALWLGIGVSTVLLFEVVD</sequence>
<comment type="caution">
    <text evidence="2">The sequence shown here is derived from an EMBL/GenBank/DDBJ whole genome shotgun (WGS) entry which is preliminary data.</text>
</comment>
<dbReference type="RefSeq" id="WP_413259027.1">
    <property type="nucleotide sequence ID" value="NZ_JBHFNS010000075.1"/>
</dbReference>
<evidence type="ECO:0000313" key="2">
    <source>
        <dbReference type="EMBL" id="MFB2937541.1"/>
    </source>
</evidence>
<dbReference type="Proteomes" id="UP001576776">
    <property type="component" value="Unassembled WGS sequence"/>
</dbReference>
<keyword evidence="1" id="KW-1133">Transmembrane helix</keyword>
<protein>
    <submittedName>
        <fullName evidence="2">Uncharacterized protein</fullName>
    </submittedName>
</protein>
<feature type="transmembrane region" description="Helical" evidence="1">
    <location>
        <begin position="54"/>
        <end position="71"/>
    </location>
</feature>
<gene>
    <name evidence="2" type="ORF">ACE1B6_20020</name>
</gene>
<keyword evidence="3" id="KW-1185">Reference proteome</keyword>